<evidence type="ECO:0000313" key="2">
    <source>
        <dbReference type="EMBL" id="QDZ21811.1"/>
    </source>
</evidence>
<dbReference type="Pfam" id="PF02672">
    <property type="entry name" value="CP12"/>
    <property type="match status" value="1"/>
</dbReference>
<evidence type="ECO:0000256" key="1">
    <source>
        <dbReference type="SAM" id="MobiDB-lite"/>
    </source>
</evidence>
<accession>A0A5B8MND6</accession>
<sequence>MAGCKVNYSRRVLGPRGGRLPETLRSFTGGGHVSSSTPAAAVVVVENAARGFPPKRLVLRRATESEEDAQVTRFRRQLDKEYMEGKIEEAVRDAVEACEDTEEMKECAIAWEAVEELRDAADRKRLGDEVTTNNGDGFMVLEGGNGAAEGQKDYPAGLQGRDFLADVAPCEAEECDAPSGSLFAAGGLERSIQRLEMEKGEEAKRKEKEEGEGNL</sequence>
<gene>
    <name evidence="2" type="ORF">A3770_06p43290</name>
</gene>
<evidence type="ECO:0000313" key="3">
    <source>
        <dbReference type="Proteomes" id="UP000316726"/>
    </source>
</evidence>
<protein>
    <submittedName>
        <fullName evidence="2">Uncharacterized protein</fullName>
    </submittedName>
</protein>
<organism evidence="2 3">
    <name type="scientific">Chloropicon primus</name>
    <dbReference type="NCBI Taxonomy" id="1764295"/>
    <lineage>
        <taxon>Eukaryota</taxon>
        <taxon>Viridiplantae</taxon>
        <taxon>Chlorophyta</taxon>
        <taxon>Chloropicophyceae</taxon>
        <taxon>Chloropicales</taxon>
        <taxon>Chloropicaceae</taxon>
        <taxon>Chloropicon</taxon>
    </lineage>
</organism>
<dbReference type="Proteomes" id="UP000316726">
    <property type="component" value="Chromosome 6"/>
</dbReference>
<reference evidence="2 3" key="1">
    <citation type="submission" date="2018-07" db="EMBL/GenBank/DDBJ databases">
        <title>The complete nuclear genome of the prasinophyte Chloropicon primus (CCMP1205).</title>
        <authorList>
            <person name="Pombert J.-F."/>
            <person name="Otis C."/>
            <person name="Turmel M."/>
            <person name="Lemieux C."/>
        </authorList>
    </citation>
    <scope>NUCLEOTIDE SEQUENCE [LARGE SCALE GENOMIC DNA]</scope>
    <source>
        <strain evidence="2 3">CCMP1205</strain>
    </source>
</reference>
<dbReference type="AlphaFoldDB" id="A0A5B8MND6"/>
<proteinExistence type="predicted"/>
<feature type="region of interest" description="Disordered" evidence="1">
    <location>
        <begin position="175"/>
        <end position="215"/>
    </location>
</feature>
<name>A0A5B8MND6_9CHLO</name>
<feature type="compositionally biased region" description="Basic and acidic residues" evidence="1">
    <location>
        <begin position="191"/>
        <end position="215"/>
    </location>
</feature>
<dbReference type="EMBL" id="CP031039">
    <property type="protein sequence ID" value="QDZ21811.1"/>
    <property type="molecule type" value="Genomic_DNA"/>
</dbReference>
<keyword evidence="3" id="KW-1185">Reference proteome</keyword>